<protein>
    <submittedName>
        <fullName evidence="4">Acetoacetyl-CoA synthetase</fullName>
    </submittedName>
</protein>
<dbReference type="Gene3D" id="3.40.50.12780">
    <property type="entry name" value="N-terminal domain of ligase-like"/>
    <property type="match status" value="1"/>
</dbReference>
<dbReference type="Pfam" id="PF00501">
    <property type="entry name" value="AMP-binding"/>
    <property type="match status" value="1"/>
</dbReference>
<evidence type="ECO:0000313" key="5">
    <source>
        <dbReference type="Proteomes" id="UP000887116"/>
    </source>
</evidence>
<evidence type="ECO:0000259" key="2">
    <source>
        <dbReference type="Pfam" id="PF00501"/>
    </source>
</evidence>
<organism evidence="4 5">
    <name type="scientific">Trichonephila clavata</name>
    <name type="common">Joro spider</name>
    <name type="synonym">Nephila clavata</name>
    <dbReference type="NCBI Taxonomy" id="2740835"/>
    <lineage>
        <taxon>Eukaryota</taxon>
        <taxon>Metazoa</taxon>
        <taxon>Ecdysozoa</taxon>
        <taxon>Arthropoda</taxon>
        <taxon>Chelicerata</taxon>
        <taxon>Arachnida</taxon>
        <taxon>Araneae</taxon>
        <taxon>Araneomorphae</taxon>
        <taxon>Entelegynae</taxon>
        <taxon>Araneoidea</taxon>
        <taxon>Nephilidae</taxon>
        <taxon>Trichonephila</taxon>
    </lineage>
</organism>
<dbReference type="Proteomes" id="UP000887116">
    <property type="component" value="Unassembled WGS sequence"/>
</dbReference>
<evidence type="ECO:0000256" key="1">
    <source>
        <dbReference type="ARBA" id="ARBA00006432"/>
    </source>
</evidence>
<sequence length="247" mass="28878">MNHKDFSNVQVMRMPKENDGIQFKNFKKIIQEKYNKKFNDYWDFHRWTIENLAEFWAELWDFVGVICSKRFDQVIDLTVSMEETPEWFKGARLNFAENLLKYRDNKVAIISAGEDRETEYITFAQMYEEARLYAAAFRKFGLKKGDIVACYMSNRKEPMFAMQATASIGAIWTGALPLLGPKAVLNRLQIVNPKVLITVDRFQYNKEEIEMLPKIKEIVKNLPSLEKVIIVPSKNESKLKDISGINR</sequence>
<dbReference type="PANTHER" id="PTHR42921:SF1">
    <property type="entry name" value="ACETOACETYL-COA SYNTHETASE"/>
    <property type="match status" value="1"/>
</dbReference>
<dbReference type="Pfam" id="PF16177">
    <property type="entry name" value="ACAS_N"/>
    <property type="match status" value="1"/>
</dbReference>
<feature type="domain" description="Acetyl-coenzyme A synthetase N-terminal" evidence="3">
    <location>
        <begin position="41"/>
        <end position="98"/>
    </location>
</feature>
<dbReference type="InterPro" id="IPR032387">
    <property type="entry name" value="ACAS_N"/>
</dbReference>
<feature type="domain" description="AMP-dependent synthetase/ligase" evidence="2">
    <location>
        <begin position="100"/>
        <end position="238"/>
    </location>
</feature>
<keyword evidence="5" id="KW-1185">Reference proteome</keyword>
<comment type="similarity">
    <text evidence="1">Belongs to the ATP-dependent AMP-binding enzyme family.</text>
</comment>
<dbReference type="InterPro" id="IPR000873">
    <property type="entry name" value="AMP-dep_synth/lig_dom"/>
</dbReference>
<dbReference type="PANTHER" id="PTHR42921">
    <property type="entry name" value="ACETOACETYL-COA SYNTHETASE"/>
    <property type="match status" value="1"/>
</dbReference>
<proteinExistence type="inferred from homology"/>
<name>A0A8X6HBD2_TRICU</name>
<comment type="caution">
    <text evidence="4">The sequence shown here is derived from an EMBL/GenBank/DDBJ whole genome shotgun (WGS) entry which is preliminary data.</text>
</comment>
<dbReference type="GO" id="GO:0030729">
    <property type="term" value="F:acetoacetate-CoA ligase activity"/>
    <property type="evidence" value="ECO:0007669"/>
    <property type="project" value="TreeGrafter"/>
</dbReference>
<gene>
    <name evidence="4" type="primary">AACS</name>
    <name evidence="4" type="ORF">TNCT_517871</name>
</gene>
<dbReference type="AlphaFoldDB" id="A0A8X6HBD2"/>
<dbReference type="SUPFAM" id="SSF56801">
    <property type="entry name" value="Acetyl-CoA synthetase-like"/>
    <property type="match status" value="1"/>
</dbReference>
<dbReference type="EMBL" id="BMAO01037704">
    <property type="protein sequence ID" value="GFR19548.1"/>
    <property type="molecule type" value="Genomic_DNA"/>
</dbReference>
<accession>A0A8X6HBD2</accession>
<evidence type="ECO:0000259" key="3">
    <source>
        <dbReference type="Pfam" id="PF16177"/>
    </source>
</evidence>
<reference evidence="4" key="1">
    <citation type="submission" date="2020-07" db="EMBL/GenBank/DDBJ databases">
        <title>Multicomponent nature underlies the extraordinary mechanical properties of spider dragline silk.</title>
        <authorList>
            <person name="Kono N."/>
            <person name="Nakamura H."/>
            <person name="Mori M."/>
            <person name="Yoshida Y."/>
            <person name="Ohtoshi R."/>
            <person name="Malay A.D."/>
            <person name="Moran D.A.P."/>
            <person name="Tomita M."/>
            <person name="Numata K."/>
            <person name="Arakawa K."/>
        </authorList>
    </citation>
    <scope>NUCLEOTIDE SEQUENCE</scope>
</reference>
<dbReference type="InterPro" id="IPR042099">
    <property type="entry name" value="ANL_N_sf"/>
</dbReference>
<evidence type="ECO:0000313" key="4">
    <source>
        <dbReference type="EMBL" id="GFR19548.1"/>
    </source>
</evidence>
<dbReference type="OrthoDB" id="10253869at2759"/>